<reference evidence="1" key="1">
    <citation type="submission" date="2014-11" db="EMBL/GenBank/DDBJ databases">
        <authorList>
            <person name="Amaro Gonzalez C."/>
        </authorList>
    </citation>
    <scope>NUCLEOTIDE SEQUENCE</scope>
</reference>
<protein>
    <submittedName>
        <fullName evidence="1">Uncharacterized protein</fullName>
    </submittedName>
</protein>
<accession>A0A0E9XBP4</accession>
<name>A0A0E9XBP4_ANGAN</name>
<sequence>MFLGLSSWLYTCACVLSACYPEQ</sequence>
<dbReference type="AlphaFoldDB" id="A0A0E9XBP4"/>
<reference evidence="1" key="2">
    <citation type="journal article" date="2015" name="Fish Shellfish Immunol.">
        <title>Early steps in the European eel (Anguilla anguilla)-Vibrio vulnificus interaction in the gills: Role of the RtxA13 toxin.</title>
        <authorList>
            <person name="Callol A."/>
            <person name="Pajuelo D."/>
            <person name="Ebbesson L."/>
            <person name="Teles M."/>
            <person name="MacKenzie S."/>
            <person name="Amaro C."/>
        </authorList>
    </citation>
    <scope>NUCLEOTIDE SEQUENCE</scope>
</reference>
<dbReference type="EMBL" id="GBXM01009464">
    <property type="protein sequence ID" value="JAH99113.1"/>
    <property type="molecule type" value="Transcribed_RNA"/>
</dbReference>
<organism evidence="1">
    <name type="scientific">Anguilla anguilla</name>
    <name type="common">European freshwater eel</name>
    <name type="synonym">Muraena anguilla</name>
    <dbReference type="NCBI Taxonomy" id="7936"/>
    <lineage>
        <taxon>Eukaryota</taxon>
        <taxon>Metazoa</taxon>
        <taxon>Chordata</taxon>
        <taxon>Craniata</taxon>
        <taxon>Vertebrata</taxon>
        <taxon>Euteleostomi</taxon>
        <taxon>Actinopterygii</taxon>
        <taxon>Neopterygii</taxon>
        <taxon>Teleostei</taxon>
        <taxon>Anguilliformes</taxon>
        <taxon>Anguillidae</taxon>
        <taxon>Anguilla</taxon>
    </lineage>
</organism>
<evidence type="ECO:0000313" key="1">
    <source>
        <dbReference type="EMBL" id="JAH99113.1"/>
    </source>
</evidence>
<proteinExistence type="predicted"/>